<organism evidence="2 3">
    <name type="scientific">Macrostomum lignano</name>
    <dbReference type="NCBI Taxonomy" id="282301"/>
    <lineage>
        <taxon>Eukaryota</taxon>
        <taxon>Metazoa</taxon>
        <taxon>Spiralia</taxon>
        <taxon>Lophotrochozoa</taxon>
        <taxon>Platyhelminthes</taxon>
        <taxon>Rhabditophora</taxon>
        <taxon>Macrostomorpha</taxon>
        <taxon>Macrostomida</taxon>
        <taxon>Macrostomidae</taxon>
        <taxon>Macrostomum</taxon>
    </lineage>
</organism>
<evidence type="ECO:0000256" key="1">
    <source>
        <dbReference type="SAM" id="MobiDB-lite"/>
    </source>
</evidence>
<dbReference type="WBParaSite" id="maker-unitig_30446-snap-gene-0.1-mRNA-1">
    <property type="protein sequence ID" value="maker-unitig_30446-snap-gene-0.1-mRNA-1"/>
    <property type="gene ID" value="maker-unitig_30446-snap-gene-0.1"/>
</dbReference>
<evidence type="ECO:0000313" key="2">
    <source>
        <dbReference type="Proteomes" id="UP000095280"/>
    </source>
</evidence>
<proteinExistence type="predicted"/>
<evidence type="ECO:0000313" key="3">
    <source>
        <dbReference type="WBParaSite" id="maker-unitig_30446-snap-gene-0.1-mRNA-1"/>
    </source>
</evidence>
<protein>
    <submittedName>
        <fullName evidence="3">Reverse transcriptase domain-containing protein</fullName>
    </submittedName>
</protein>
<keyword evidence="2" id="KW-1185">Reference proteome</keyword>
<sequence length="657" mass="73774">MLYDPLATGSQSADSPLVVLASTLLPGVRTHAAHLPVLETVIQHHLAFNRGQHAELPAPLGEDGVSSKSGLRMGRQDRSVRAAVFSAKEDLLKASPHKRVVLAAAGPVSNDPWASWFRCLRLPKSMFQKLCVEKIAWDCPLKEPIKQAVAEVVAGDLAGRFQVPKARESADVGNLTRKHQRVRKVIRRTTAGGTVQTGWHELGDDCPDNPFSAYRPRQLARGRSEWTDWLQRSPEVEERWLRKVQRRSFQAAKLLTFRSQDGQKYRSQAGSFESFSRHKSISEAKGRLRSPTPLPRRRRVDKFRTSMRHQPRKITLQIHRRTPHRWQEASGERPDEGHQLALRKTILMWKRCHSGLYSTVEAETNGEVLDAPAHLLRYARASSAVPTRASECARRLQSLLDWLERQYLTQAWREHNLSPSIGVNSRSDGLADIVSGERLRPGSRGLPGATRCHARSVHPGRDGAVRICNGSKSRPDLAAVQEMLDSPTVQIVGPLSQQTVAKPDQRFAIASGGLHIVELHIAKALDWDLVGVTVYDVTFTLIRYLQRDLVIGELEAGLLLGQAQLWPHGFPARSRVAALPCVTPGAASVHYLAWRELNLSQYDLLSIEQRLLKLMHVDPSSQSWLRSRNFARRCLQQHLSSSQWWNKLKITQALLHG</sequence>
<dbReference type="Proteomes" id="UP000095280">
    <property type="component" value="Unplaced"/>
</dbReference>
<name>A0A1I8FDH8_9PLAT</name>
<accession>A0A1I8FDH8</accession>
<reference evidence="3" key="1">
    <citation type="submission" date="2016-11" db="UniProtKB">
        <authorList>
            <consortium name="WormBaseParasite"/>
        </authorList>
    </citation>
    <scope>IDENTIFICATION</scope>
</reference>
<feature type="region of interest" description="Disordered" evidence="1">
    <location>
        <begin position="268"/>
        <end position="297"/>
    </location>
</feature>
<dbReference type="AlphaFoldDB" id="A0A1I8FDH8"/>